<feature type="compositionally biased region" description="Basic and acidic residues" evidence="1">
    <location>
        <begin position="475"/>
        <end position="501"/>
    </location>
</feature>
<evidence type="ECO:0000256" key="1">
    <source>
        <dbReference type="SAM" id="MobiDB-lite"/>
    </source>
</evidence>
<evidence type="ECO:0000256" key="2">
    <source>
        <dbReference type="SAM" id="Phobius"/>
    </source>
</evidence>
<feature type="transmembrane region" description="Helical" evidence="2">
    <location>
        <begin position="171"/>
        <end position="196"/>
    </location>
</feature>
<evidence type="ECO:0000313" key="4">
    <source>
        <dbReference type="Proteomes" id="UP001367508"/>
    </source>
</evidence>
<evidence type="ECO:0000313" key="3">
    <source>
        <dbReference type="EMBL" id="KAK7296136.1"/>
    </source>
</evidence>
<proteinExistence type="predicted"/>
<keyword evidence="2" id="KW-1133">Transmembrane helix</keyword>
<reference evidence="3 4" key="1">
    <citation type="submission" date="2024-01" db="EMBL/GenBank/DDBJ databases">
        <title>The genomes of 5 underutilized Papilionoideae crops provide insights into root nodulation and disease resistanc.</title>
        <authorList>
            <person name="Jiang F."/>
        </authorList>
    </citation>
    <scope>NUCLEOTIDE SEQUENCE [LARGE SCALE GENOMIC DNA]</scope>
    <source>
        <strain evidence="3">LVBAO_FW01</strain>
        <tissue evidence="3">Leaves</tissue>
    </source>
</reference>
<keyword evidence="2" id="KW-0472">Membrane</keyword>
<dbReference type="AntiFam" id="ANF00025">
    <property type="entry name" value="Antisense to 23S rRNA"/>
</dbReference>
<feature type="region of interest" description="Disordered" evidence="1">
    <location>
        <begin position="665"/>
        <end position="684"/>
    </location>
</feature>
<keyword evidence="4" id="KW-1185">Reference proteome</keyword>
<name>A0AAN9PF49_CANGL</name>
<keyword evidence="2" id="KW-0812">Transmembrane</keyword>
<organism evidence="3 4">
    <name type="scientific">Canavalia gladiata</name>
    <name type="common">Sword bean</name>
    <name type="synonym">Dolichos gladiatus</name>
    <dbReference type="NCBI Taxonomy" id="3824"/>
    <lineage>
        <taxon>Eukaryota</taxon>
        <taxon>Viridiplantae</taxon>
        <taxon>Streptophyta</taxon>
        <taxon>Embryophyta</taxon>
        <taxon>Tracheophyta</taxon>
        <taxon>Spermatophyta</taxon>
        <taxon>Magnoliopsida</taxon>
        <taxon>eudicotyledons</taxon>
        <taxon>Gunneridae</taxon>
        <taxon>Pentapetalae</taxon>
        <taxon>rosids</taxon>
        <taxon>fabids</taxon>
        <taxon>Fabales</taxon>
        <taxon>Fabaceae</taxon>
        <taxon>Papilionoideae</taxon>
        <taxon>50 kb inversion clade</taxon>
        <taxon>NPAAA clade</taxon>
        <taxon>indigoferoid/millettioid clade</taxon>
        <taxon>Phaseoleae</taxon>
        <taxon>Canavalia</taxon>
    </lineage>
</organism>
<comment type="caution">
    <text evidence="3">The sequence shown here is derived from an EMBL/GenBank/DDBJ whole genome shotgun (WGS) entry which is preliminary data.</text>
</comment>
<sequence length="714" mass="80483">MEIANASVSPAIHIARALGVLSIEASLATSLACSLRWSTSCLTSAEELAGSPICVASASCCNSGMLGGVCARQSHHIAHPRYSAGWRQIDVVRIIVFRACPFSKDECPTHVISAKGFVSEGLTSDVWKYVVEVNSSEMQPEGNLSFDPVCWWLLLLTIKSSHSLKTMHGMLFQLCVHVLIFVMLAFFYCLIAWQLFKIFRIVTAPFIAIRETALFPQDVRDRFTPRGAYTSRLSKFCSKTSSENLYREGFPAAQQFFHTNLAARRCYWHNNRYTIVDIEVPNDSVDKSSWESSACYPRRTFDPLSESPSTRDSRITMADFRLCSTSRSHSQAGLYHYAHEQNLSLSLPSHTSPLVLRIFTENSISPGPCRRQRGSRYTIRAGRYLCDKEFRYLRTVRVTAAVYRGFHSKLITLLLPTFQHRAGVRLYTSCYHLAESCVFNKQSLPPVHREDRPPNSKFFPGSFNLVDYDNSRDYKQTRDYGRAGDRARPSQKGFDDSSKVHIRERRVRGRGGSPRPDHPIHSNRQAWFCSQSNFVTFVYPSDGSPFGACIRSFPGVGKAKWGHPSPLSALPRAIDIIRSTEIDFAENQLYPILVGLSPLATSHPRILPHTWVRSSKACSKLLRLIVRIGSQVLYCTPYLGFFSPFPHGTCTLSVIEEYLGLEGGPPFSRKSDQNSNTPRFTGKDRTMGTNLQGYHLLWPDLPTFSQLQFTAPFK</sequence>
<protein>
    <submittedName>
        <fullName evidence="3">Uncharacterized protein</fullName>
    </submittedName>
</protein>
<dbReference type="EMBL" id="JAYMYQ010000084">
    <property type="protein sequence ID" value="KAK7296136.1"/>
    <property type="molecule type" value="Genomic_DNA"/>
</dbReference>
<feature type="region of interest" description="Disordered" evidence="1">
    <location>
        <begin position="475"/>
        <end position="522"/>
    </location>
</feature>
<accession>A0AAN9PF49</accession>
<gene>
    <name evidence="3" type="ORF">VNO77_50726</name>
</gene>
<dbReference type="Proteomes" id="UP001367508">
    <property type="component" value="Unassembled WGS sequence"/>
</dbReference>
<dbReference type="AlphaFoldDB" id="A0AAN9PF49"/>